<proteinExistence type="predicted"/>
<comment type="caution">
    <text evidence="1">The sequence shown here is derived from an EMBL/GenBank/DDBJ whole genome shotgun (WGS) entry which is preliminary data.</text>
</comment>
<keyword evidence="2" id="KW-1185">Reference proteome</keyword>
<dbReference type="InterPro" id="IPR046681">
    <property type="entry name" value="DUF6551"/>
</dbReference>
<sequence length="274" mass="29465">MPAKAEQNDSSTPSLERLPLSKLVTDHTVNTRLLDGAWVDRRVAAYDPSALGVLSVSRRASGECVILDGQHRAELLRRAGHADTSVDCRVYDGLTPAEEAALFRRLNDSRKVQPLALFLALRAEGDAAAVEITRLAEAYGWEISHRQSSTNIYAVVALQQIYKGGPRQIGSSGNGLAVARVLQTVTRAWGHRREAVHGDLLLGIGLVFLRDGDRVDATALADRLASYPGGPAGLLGAARGVRQIQGGTVAAAVADTVIRAYNRSKRSGRLDNWE</sequence>
<protein>
    <recommendedName>
        <fullName evidence="3">ParB N-terminal domain-containing protein</fullName>
    </recommendedName>
</protein>
<dbReference type="EMBL" id="WUTW01000008">
    <property type="protein sequence ID" value="MXQ67740.1"/>
    <property type="molecule type" value="Genomic_DNA"/>
</dbReference>
<dbReference type="RefSeq" id="WP_161105924.1">
    <property type="nucleotide sequence ID" value="NZ_JBHLYI010000011.1"/>
</dbReference>
<organism evidence="1 2">
    <name type="scientific">Actinomadura rayongensis</name>
    <dbReference type="NCBI Taxonomy" id="1429076"/>
    <lineage>
        <taxon>Bacteria</taxon>
        <taxon>Bacillati</taxon>
        <taxon>Actinomycetota</taxon>
        <taxon>Actinomycetes</taxon>
        <taxon>Streptosporangiales</taxon>
        <taxon>Thermomonosporaceae</taxon>
        <taxon>Actinomadura</taxon>
    </lineage>
</organism>
<accession>A0A6I4WFU7</accession>
<name>A0A6I4WFU7_9ACTN</name>
<reference evidence="1 2" key="1">
    <citation type="submission" date="2019-12" db="EMBL/GenBank/DDBJ databases">
        <title>Nocardia macrotermitis sp. nov. and Nocardia aurantia sp. nov., isolated from the gut of the fungus growing-termite Macrotermes natalensis.</title>
        <authorList>
            <person name="Christine B."/>
            <person name="Rene B."/>
        </authorList>
    </citation>
    <scope>NUCLEOTIDE SEQUENCE [LARGE SCALE GENOMIC DNA]</scope>
    <source>
        <strain evidence="1 2">DSM 102126</strain>
    </source>
</reference>
<gene>
    <name evidence="1" type="ORF">GQ466_27350</name>
</gene>
<evidence type="ECO:0000313" key="2">
    <source>
        <dbReference type="Proteomes" id="UP000431901"/>
    </source>
</evidence>
<dbReference type="AlphaFoldDB" id="A0A6I4WFU7"/>
<dbReference type="Proteomes" id="UP000431901">
    <property type="component" value="Unassembled WGS sequence"/>
</dbReference>
<dbReference type="Pfam" id="PF20188">
    <property type="entry name" value="DUF6551"/>
    <property type="match status" value="1"/>
</dbReference>
<dbReference type="OrthoDB" id="4528944at2"/>
<evidence type="ECO:0008006" key="3">
    <source>
        <dbReference type="Google" id="ProtNLM"/>
    </source>
</evidence>
<evidence type="ECO:0000313" key="1">
    <source>
        <dbReference type="EMBL" id="MXQ67740.1"/>
    </source>
</evidence>